<feature type="compositionally biased region" description="Basic and acidic residues" evidence="1">
    <location>
        <begin position="10"/>
        <end position="36"/>
    </location>
</feature>
<feature type="region of interest" description="Disordered" evidence="1">
    <location>
        <begin position="1"/>
        <end position="36"/>
    </location>
</feature>
<evidence type="ECO:0000313" key="3">
    <source>
        <dbReference type="Proteomes" id="UP000319576"/>
    </source>
</evidence>
<evidence type="ECO:0000313" key="2">
    <source>
        <dbReference type="EMBL" id="QDU19028.1"/>
    </source>
</evidence>
<organism evidence="2 3">
    <name type="scientific">Urbifossiella limnaea</name>
    <dbReference type="NCBI Taxonomy" id="2528023"/>
    <lineage>
        <taxon>Bacteria</taxon>
        <taxon>Pseudomonadati</taxon>
        <taxon>Planctomycetota</taxon>
        <taxon>Planctomycetia</taxon>
        <taxon>Gemmatales</taxon>
        <taxon>Gemmataceae</taxon>
        <taxon>Urbifossiella</taxon>
    </lineage>
</organism>
<dbReference type="AlphaFoldDB" id="A0A517XNE3"/>
<accession>A0A517XNE3</accession>
<dbReference type="Proteomes" id="UP000319576">
    <property type="component" value="Chromosome"/>
</dbReference>
<dbReference type="KEGG" id="uli:ETAA1_09300"/>
<evidence type="ECO:0000256" key="1">
    <source>
        <dbReference type="SAM" id="MobiDB-lite"/>
    </source>
</evidence>
<gene>
    <name evidence="2" type="ORF">ETAA1_09300</name>
</gene>
<reference evidence="2 3" key="1">
    <citation type="submission" date="2019-02" db="EMBL/GenBank/DDBJ databases">
        <title>Deep-cultivation of Planctomycetes and their phenomic and genomic characterization uncovers novel biology.</title>
        <authorList>
            <person name="Wiegand S."/>
            <person name="Jogler M."/>
            <person name="Boedeker C."/>
            <person name="Pinto D."/>
            <person name="Vollmers J."/>
            <person name="Rivas-Marin E."/>
            <person name="Kohn T."/>
            <person name="Peeters S.H."/>
            <person name="Heuer A."/>
            <person name="Rast P."/>
            <person name="Oberbeckmann S."/>
            <person name="Bunk B."/>
            <person name="Jeske O."/>
            <person name="Meyerdierks A."/>
            <person name="Storesund J.E."/>
            <person name="Kallscheuer N."/>
            <person name="Luecker S."/>
            <person name="Lage O.M."/>
            <person name="Pohl T."/>
            <person name="Merkel B.J."/>
            <person name="Hornburger P."/>
            <person name="Mueller R.-W."/>
            <person name="Bruemmer F."/>
            <person name="Labrenz M."/>
            <person name="Spormann A.M."/>
            <person name="Op den Camp H."/>
            <person name="Overmann J."/>
            <person name="Amann R."/>
            <person name="Jetten M.S.M."/>
            <person name="Mascher T."/>
            <person name="Medema M.H."/>
            <person name="Devos D.P."/>
            <person name="Kaster A.-K."/>
            <person name="Ovreas L."/>
            <person name="Rohde M."/>
            <person name="Galperin M.Y."/>
            <person name="Jogler C."/>
        </authorList>
    </citation>
    <scope>NUCLEOTIDE SEQUENCE [LARGE SCALE GENOMIC DNA]</scope>
    <source>
        <strain evidence="2 3">ETA_A1</strain>
    </source>
</reference>
<name>A0A517XNE3_9BACT</name>
<protein>
    <submittedName>
        <fullName evidence="2">Uncharacterized protein</fullName>
    </submittedName>
</protein>
<sequence>MPVAPGSFADRTRCLDRTPRPKQKNDVDVSRDERGN</sequence>
<proteinExistence type="predicted"/>
<keyword evidence="3" id="KW-1185">Reference proteome</keyword>
<dbReference type="EMBL" id="CP036273">
    <property type="protein sequence ID" value="QDU19028.1"/>
    <property type="molecule type" value="Genomic_DNA"/>
</dbReference>